<keyword evidence="1" id="KW-0472">Membrane</keyword>
<dbReference type="RefSeq" id="WP_088484157.1">
    <property type="nucleotide sequence ID" value="NZ_JBCNLH010000004.1"/>
</dbReference>
<name>A0A254NCW1_9BURK</name>
<accession>A0A254NCW1</accession>
<reference evidence="2 3" key="1">
    <citation type="journal article" date="2007" name="Int. J. Syst. Evol. Microbiol.">
        <title>Description of Pelomonas aquatica sp. nov. and Pelomonas puraquae sp. nov., isolated from industrial and haemodialysis water.</title>
        <authorList>
            <person name="Gomila M."/>
            <person name="Bowien B."/>
            <person name="Falsen E."/>
            <person name="Moore E.R."/>
            <person name="Lalucat J."/>
        </authorList>
    </citation>
    <scope>NUCLEOTIDE SEQUENCE [LARGE SCALE GENOMIC DNA]</scope>
    <source>
        <strain evidence="2 3">CCUG 52769</strain>
    </source>
</reference>
<dbReference type="AlphaFoldDB" id="A0A254NCW1"/>
<feature type="transmembrane region" description="Helical" evidence="1">
    <location>
        <begin position="111"/>
        <end position="131"/>
    </location>
</feature>
<evidence type="ECO:0000313" key="3">
    <source>
        <dbReference type="Proteomes" id="UP000197446"/>
    </source>
</evidence>
<feature type="transmembrane region" description="Helical" evidence="1">
    <location>
        <begin position="89"/>
        <end position="105"/>
    </location>
</feature>
<comment type="caution">
    <text evidence="2">The sequence shown here is derived from an EMBL/GenBank/DDBJ whole genome shotgun (WGS) entry which is preliminary data.</text>
</comment>
<keyword evidence="1" id="KW-1133">Transmembrane helix</keyword>
<protein>
    <submittedName>
        <fullName evidence="2">Uncharacterized protein</fullName>
    </submittedName>
</protein>
<dbReference type="Proteomes" id="UP000197446">
    <property type="component" value="Unassembled WGS sequence"/>
</dbReference>
<keyword evidence="3" id="KW-1185">Reference proteome</keyword>
<organism evidence="2 3">
    <name type="scientific">Roseateles puraquae</name>
    <dbReference type="NCBI Taxonomy" id="431059"/>
    <lineage>
        <taxon>Bacteria</taxon>
        <taxon>Pseudomonadati</taxon>
        <taxon>Pseudomonadota</taxon>
        <taxon>Betaproteobacteria</taxon>
        <taxon>Burkholderiales</taxon>
        <taxon>Sphaerotilaceae</taxon>
        <taxon>Roseateles</taxon>
    </lineage>
</organism>
<dbReference type="OrthoDB" id="8909932at2"/>
<keyword evidence="1" id="KW-0812">Transmembrane</keyword>
<proteinExistence type="predicted"/>
<gene>
    <name evidence="2" type="ORF">CDO81_15600</name>
</gene>
<sequence>MSAACRCQGCGDLLPQPDAICPRCDAALSTPPTDTGRFVCPHCQGRFSQLAEVPWPPQVPWWRPTTLQLQCPHCHTPLRDRFASPPSRWLVAFAIAAAVASQLYTTGWTRLLLGLAILGAVYAPLAWAVWCHRAHRNDPHRFVPGTTRLWAQGNDRLRRPSAF</sequence>
<evidence type="ECO:0000256" key="1">
    <source>
        <dbReference type="SAM" id="Phobius"/>
    </source>
</evidence>
<dbReference type="EMBL" id="NISI01000006">
    <property type="protein sequence ID" value="OWR03003.1"/>
    <property type="molecule type" value="Genomic_DNA"/>
</dbReference>
<evidence type="ECO:0000313" key="2">
    <source>
        <dbReference type="EMBL" id="OWR03003.1"/>
    </source>
</evidence>